<dbReference type="SUPFAM" id="SSF47781">
    <property type="entry name" value="RuvA domain 2-like"/>
    <property type="match status" value="1"/>
</dbReference>
<gene>
    <name evidence="6 8" type="primary">ruvA</name>
    <name evidence="8" type="ORF">GCM10011290_29420</name>
</gene>
<protein>
    <recommendedName>
        <fullName evidence="6">Holliday junction branch migration complex subunit RuvA</fullName>
    </recommendedName>
</protein>
<evidence type="ECO:0000256" key="5">
    <source>
        <dbReference type="ARBA" id="ARBA00023204"/>
    </source>
</evidence>
<dbReference type="Gene3D" id="2.40.50.140">
    <property type="entry name" value="Nucleic acid-binding proteins"/>
    <property type="match status" value="1"/>
</dbReference>
<dbReference type="SUPFAM" id="SSF50249">
    <property type="entry name" value="Nucleic acid-binding proteins"/>
    <property type="match status" value="1"/>
</dbReference>
<keyword evidence="5 6" id="KW-0234">DNA repair</keyword>
<comment type="domain">
    <text evidence="6">Has three domains with a flexible linker between the domains II and III and assumes an 'L' shape. Domain III is highly mobile and contacts RuvB.</text>
</comment>
<dbReference type="Pfam" id="PF14520">
    <property type="entry name" value="HHH_5"/>
    <property type="match status" value="1"/>
</dbReference>
<keyword evidence="8" id="KW-0067">ATP-binding</keyword>
<comment type="subunit">
    <text evidence="6">Homotetramer. Forms an RuvA(8)-RuvB(12)-Holliday junction (HJ) complex. HJ DNA is sandwiched between 2 RuvA tetramers; dsDNA enters through RuvA and exits via RuvB. An RuvB hexamer assembles on each DNA strand where it exits the tetramer. Each RuvB hexamer is contacted by two RuvA subunits (via domain III) on 2 adjacent RuvB subunits; this complex drives branch migration. In the full resolvosome a probable DNA-RuvA(4)-RuvB(12)-RuvC(2) complex forms which resolves the HJ.</text>
</comment>
<keyword evidence="8" id="KW-0378">Hydrolase</keyword>
<dbReference type="SMART" id="SM00278">
    <property type="entry name" value="HhH1"/>
    <property type="match status" value="2"/>
</dbReference>
<dbReference type="Gene3D" id="1.10.150.20">
    <property type="entry name" value="5' to 3' exonuclease, C-terminal subdomain"/>
    <property type="match status" value="1"/>
</dbReference>
<comment type="similarity">
    <text evidence="6">Belongs to the RuvA family.</text>
</comment>
<dbReference type="InterPro" id="IPR013849">
    <property type="entry name" value="DNA_helicase_Holl-junc_RuvA_I"/>
</dbReference>
<comment type="caution">
    <text evidence="8">The sequence shown here is derived from an EMBL/GenBank/DDBJ whole genome shotgun (WGS) entry which is preliminary data.</text>
</comment>
<keyword evidence="1 6" id="KW-0963">Cytoplasm</keyword>
<dbReference type="CDD" id="cd14332">
    <property type="entry name" value="UBA_RuvA_C"/>
    <property type="match status" value="1"/>
</dbReference>
<sequence length="236" mass="24897">MPDTPPVYPASLLATGPPALAVILYCQAPRCGQPFESPEMIGRLTGTLLEKLPPQVTVDVNGVGYDVDVTMTTFYQLPALGQKTTLFTHLVVREDAHLLYGFGSRDERETFRQLIKITGVGAKIALAILSGMTADELAIAVASEDIKRLSSVPGIGKKTAERLVLELRGKLATGGNLTVPGGLPFAATPDEKSDIVNALLALGYNEKEAAAATKGLPADVTVSDGVRLALKNLMKG</sequence>
<name>A0ABQ2Z0V9_9NEIS</name>
<keyword evidence="8" id="KW-0347">Helicase</keyword>
<dbReference type="HAMAP" id="MF_00031">
    <property type="entry name" value="DNA_HJ_migration_RuvA"/>
    <property type="match status" value="1"/>
</dbReference>
<dbReference type="InterPro" id="IPR000085">
    <property type="entry name" value="RuvA"/>
</dbReference>
<evidence type="ECO:0000256" key="6">
    <source>
        <dbReference type="HAMAP-Rule" id="MF_00031"/>
    </source>
</evidence>
<evidence type="ECO:0000256" key="1">
    <source>
        <dbReference type="ARBA" id="ARBA00022490"/>
    </source>
</evidence>
<keyword evidence="4 6" id="KW-0233">DNA recombination</keyword>
<dbReference type="InterPro" id="IPR010994">
    <property type="entry name" value="RuvA_2-like"/>
</dbReference>
<dbReference type="InterPro" id="IPR036267">
    <property type="entry name" value="RuvA_C_sf"/>
</dbReference>
<keyword evidence="8" id="KW-0547">Nucleotide-binding</keyword>
<evidence type="ECO:0000256" key="4">
    <source>
        <dbReference type="ARBA" id="ARBA00023172"/>
    </source>
</evidence>
<organism evidence="8 9">
    <name type="scientific">Vogesella alkaliphila</name>
    <dbReference type="NCBI Taxonomy" id="1193621"/>
    <lineage>
        <taxon>Bacteria</taxon>
        <taxon>Pseudomonadati</taxon>
        <taxon>Pseudomonadota</taxon>
        <taxon>Betaproteobacteria</taxon>
        <taxon>Neisseriales</taxon>
        <taxon>Chromobacteriaceae</taxon>
        <taxon>Vogesella</taxon>
    </lineage>
</organism>
<dbReference type="SUPFAM" id="SSF46929">
    <property type="entry name" value="DNA helicase RuvA subunit, C-terminal domain"/>
    <property type="match status" value="1"/>
</dbReference>
<comment type="function">
    <text evidence="6">The RuvA-RuvB-RuvC complex processes Holliday junction (HJ) DNA during genetic recombination and DNA repair, while the RuvA-RuvB complex plays an important role in the rescue of blocked DNA replication forks via replication fork reversal (RFR). RuvA specifically binds to HJ cruciform DNA, conferring on it an open structure. The RuvB hexamer acts as an ATP-dependent pump, pulling dsDNA into and through the RuvAB complex. HJ branch migration allows RuvC to scan DNA until it finds its consensus sequence, where it cleaves and resolves the cruciform DNA.</text>
</comment>
<dbReference type="Pfam" id="PF01330">
    <property type="entry name" value="RuvA_N"/>
    <property type="match status" value="1"/>
</dbReference>
<dbReference type="EMBL" id="BMYW01000013">
    <property type="protein sequence ID" value="GGX99636.1"/>
    <property type="molecule type" value="Genomic_DNA"/>
</dbReference>
<feature type="region of interest" description="Domain I" evidence="6">
    <location>
        <begin position="40"/>
        <end position="103"/>
    </location>
</feature>
<evidence type="ECO:0000313" key="9">
    <source>
        <dbReference type="Proteomes" id="UP000600877"/>
    </source>
</evidence>
<dbReference type="InterPro" id="IPR003583">
    <property type="entry name" value="Hlx-hairpin-Hlx_DNA-bd_motif"/>
</dbReference>
<keyword evidence="3 6" id="KW-0238">DNA-binding</keyword>
<feature type="domain" description="Helix-hairpin-helix DNA-binding motif class 1" evidence="7">
    <location>
        <begin position="112"/>
        <end position="131"/>
    </location>
</feature>
<keyword evidence="9" id="KW-1185">Reference proteome</keyword>
<comment type="caution">
    <text evidence="6">Lacks conserved residue(s) required for the propagation of feature annotation.</text>
</comment>
<evidence type="ECO:0000256" key="3">
    <source>
        <dbReference type="ARBA" id="ARBA00023125"/>
    </source>
</evidence>
<keyword evidence="2 6" id="KW-0227">DNA damage</keyword>
<dbReference type="Pfam" id="PF07499">
    <property type="entry name" value="RuvA_C"/>
    <property type="match status" value="1"/>
</dbReference>
<dbReference type="GO" id="GO:0004386">
    <property type="term" value="F:helicase activity"/>
    <property type="evidence" value="ECO:0007669"/>
    <property type="project" value="UniProtKB-KW"/>
</dbReference>
<comment type="subcellular location">
    <subcellularLocation>
        <location evidence="6">Cytoplasm</location>
    </subcellularLocation>
</comment>
<evidence type="ECO:0000313" key="8">
    <source>
        <dbReference type="EMBL" id="GGX99636.1"/>
    </source>
</evidence>
<feature type="region of interest" description="Domain III" evidence="6">
    <location>
        <begin position="187"/>
        <end position="236"/>
    </location>
</feature>
<dbReference type="InterPro" id="IPR012340">
    <property type="entry name" value="NA-bd_OB-fold"/>
</dbReference>
<evidence type="ECO:0000256" key="2">
    <source>
        <dbReference type="ARBA" id="ARBA00022763"/>
    </source>
</evidence>
<dbReference type="NCBIfam" id="TIGR00084">
    <property type="entry name" value="ruvA"/>
    <property type="match status" value="1"/>
</dbReference>
<dbReference type="InterPro" id="IPR011114">
    <property type="entry name" value="RuvA_C"/>
</dbReference>
<dbReference type="Gene3D" id="1.10.8.10">
    <property type="entry name" value="DNA helicase RuvA subunit, C-terminal domain"/>
    <property type="match status" value="1"/>
</dbReference>
<feature type="domain" description="Helix-hairpin-helix DNA-binding motif class 1" evidence="7">
    <location>
        <begin position="147"/>
        <end position="166"/>
    </location>
</feature>
<dbReference type="Proteomes" id="UP000600877">
    <property type="component" value="Unassembled WGS sequence"/>
</dbReference>
<reference evidence="9" key="1">
    <citation type="journal article" date="2019" name="Int. J. Syst. Evol. Microbiol.">
        <title>The Global Catalogue of Microorganisms (GCM) 10K type strain sequencing project: providing services to taxonomists for standard genome sequencing and annotation.</title>
        <authorList>
            <consortium name="The Broad Institute Genomics Platform"/>
            <consortium name="The Broad Institute Genome Sequencing Center for Infectious Disease"/>
            <person name="Wu L."/>
            <person name="Ma J."/>
        </authorList>
    </citation>
    <scope>NUCLEOTIDE SEQUENCE [LARGE SCALE GENOMIC DNA]</scope>
    <source>
        <strain evidence="9">KCTC 32041</strain>
    </source>
</reference>
<accession>A0ABQ2Z0V9</accession>
<evidence type="ECO:0000259" key="7">
    <source>
        <dbReference type="SMART" id="SM00278"/>
    </source>
</evidence>
<proteinExistence type="inferred from homology"/>